<evidence type="ECO:0000313" key="2">
    <source>
        <dbReference type="Proteomes" id="UP000612585"/>
    </source>
</evidence>
<name>A0A8J4E808_9ACTN</name>
<protein>
    <submittedName>
        <fullName evidence="1">Uncharacterized protein</fullName>
    </submittedName>
</protein>
<accession>A0A8J4E808</accession>
<dbReference type="Proteomes" id="UP000612585">
    <property type="component" value="Unassembled WGS sequence"/>
</dbReference>
<comment type="caution">
    <text evidence="1">The sequence shown here is derived from an EMBL/GenBank/DDBJ whole genome shotgun (WGS) entry which is preliminary data.</text>
</comment>
<dbReference type="EMBL" id="BOPG01000135">
    <property type="protein sequence ID" value="GIJ64869.1"/>
    <property type="molecule type" value="Genomic_DNA"/>
</dbReference>
<keyword evidence="2" id="KW-1185">Reference proteome</keyword>
<gene>
    <name evidence="1" type="ORF">Vau01_123850</name>
</gene>
<proteinExistence type="predicted"/>
<organism evidence="1 2">
    <name type="scientific">Virgisporangium aurantiacum</name>
    <dbReference type="NCBI Taxonomy" id="175570"/>
    <lineage>
        <taxon>Bacteria</taxon>
        <taxon>Bacillati</taxon>
        <taxon>Actinomycetota</taxon>
        <taxon>Actinomycetes</taxon>
        <taxon>Micromonosporales</taxon>
        <taxon>Micromonosporaceae</taxon>
        <taxon>Virgisporangium</taxon>
    </lineage>
</organism>
<dbReference type="AlphaFoldDB" id="A0A8J4E808"/>
<sequence>MVPHEYVERYLGAVNAIVAQEFRRAVRPRRWNPDSNVRAYAAFYAKRAFALTHPSALIAELASRPAGTLGSRPAEIDS</sequence>
<reference evidence="1" key="1">
    <citation type="submission" date="2021-01" db="EMBL/GenBank/DDBJ databases">
        <title>Whole genome shotgun sequence of Virgisporangium aurantiacum NBRC 16421.</title>
        <authorList>
            <person name="Komaki H."/>
            <person name="Tamura T."/>
        </authorList>
    </citation>
    <scope>NUCLEOTIDE SEQUENCE</scope>
    <source>
        <strain evidence="1">NBRC 16421</strain>
    </source>
</reference>
<evidence type="ECO:0000313" key="1">
    <source>
        <dbReference type="EMBL" id="GIJ64869.1"/>
    </source>
</evidence>